<evidence type="ECO:0008006" key="3">
    <source>
        <dbReference type="Google" id="ProtNLM"/>
    </source>
</evidence>
<reference evidence="2" key="1">
    <citation type="journal article" date="2019" name="Int. J. Syst. Evol. Microbiol.">
        <title>The Global Catalogue of Microorganisms (GCM) 10K type strain sequencing project: providing services to taxonomists for standard genome sequencing and annotation.</title>
        <authorList>
            <consortium name="The Broad Institute Genomics Platform"/>
            <consortium name="The Broad Institute Genome Sequencing Center for Infectious Disease"/>
            <person name="Wu L."/>
            <person name="Ma J."/>
        </authorList>
    </citation>
    <scope>NUCLEOTIDE SEQUENCE [LARGE SCALE GENOMIC DNA]</scope>
    <source>
        <strain evidence="2">JCM 16702</strain>
    </source>
</reference>
<dbReference type="Proteomes" id="UP001500683">
    <property type="component" value="Unassembled WGS sequence"/>
</dbReference>
<keyword evidence="2" id="KW-1185">Reference proteome</keyword>
<dbReference type="EMBL" id="BAAAZG010000017">
    <property type="protein sequence ID" value="GAA4071230.1"/>
    <property type="molecule type" value="Genomic_DNA"/>
</dbReference>
<evidence type="ECO:0000313" key="1">
    <source>
        <dbReference type="EMBL" id="GAA4071230.1"/>
    </source>
</evidence>
<evidence type="ECO:0000313" key="2">
    <source>
        <dbReference type="Proteomes" id="UP001500683"/>
    </source>
</evidence>
<sequence length="89" mass="9561">MAASTLPADPGDALAAWENALALPAVLGRRPRCAIPLRRLLGTGFLGRQVPVRRVMAPSRHARTEQFGLRAVEDHHRPVALSVVLHGNG</sequence>
<protein>
    <recommendedName>
        <fullName evidence="3">AraC family transcriptional regulator</fullName>
    </recommendedName>
</protein>
<accession>A0ABP7VNN1</accession>
<gene>
    <name evidence="1" type="ORF">GCM10022214_28710</name>
</gene>
<dbReference type="RefSeq" id="WP_344946478.1">
    <property type="nucleotide sequence ID" value="NZ_BAAAZG010000017.1"/>
</dbReference>
<name>A0ABP7VNN1_9ACTN</name>
<comment type="caution">
    <text evidence="1">The sequence shown here is derived from an EMBL/GenBank/DDBJ whole genome shotgun (WGS) entry which is preliminary data.</text>
</comment>
<proteinExistence type="predicted"/>
<organism evidence="1 2">
    <name type="scientific">Actinomadura miaoliensis</name>
    <dbReference type="NCBI Taxonomy" id="430685"/>
    <lineage>
        <taxon>Bacteria</taxon>
        <taxon>Bacillati</taxon>
        <taxon>Actinomycetota</taxon>
        <taxon>Actinomycetes</taxon>
        <taxon>Streptosporangiales</taxon>
        <taxon>Thermomonosporaceae</taxon>
        <taxon>Actinomadura</taxon>
    </lineage>
</organism>